<dbReference type="SUPFAM" id="SSF53597">
    <property type="entry name" value="Dihydrofolate reductase-like"/>
    <property type="match status" value="1"/>
</dbReference>
<dbReference type="EMBL" id="BAAASG010000023">
    <property type="protein sequence ID" value="GAA2514830.1"/>
    <property type="molecule type" value="Genomic_DNA"/>
</dbReference>
<dbReference type="Proteomes" id="UP001501777">
    <property type="component" value="Unassembled WGS sequence"/>
</dbReference>
<dbReference type="InterPro" id="IPR024072">
    <property type="entry name" value="DHFR-like_dom_sf"/>
</dbReference>
<gene>
    <name evidence="2" type="ORF">GCM10010276_73960</name>
</gene>
<comment type="caution">
    <text evidence="2">The sequence shown here is derived from an EMBL/GenBank/DDBJ whole genome shotgun (WGS) entry which is preliminary data.</text>
</comment>
<organism evidence="2 3">
    <name type="scientific">Streptomyces longisporus</name>
    <dbReference type="NCBI Taxonomy" id="1948"/>
    <lineage>
        <taxon>Bacteria</taxon>
        <taxon>Bacillati</taxon>
        <taxon>Actinomycetota</taxon>
        <taxon>Actinomycetes</taxon>
        <taxon>Kitasatosporales</taxon>
        <taxon>Streptomycetaceae</taxon>
        <taxon>Streptomyces</taxon>
    </lineage>
</organism>
<accession>A0ABN3N9K2</accession>
<dbReference type="Gene3D" id="3.40.430.10">
    <property type="entry name" value="Dihydrofolate Reductase, subunit A"/>
    <property type="match status" value="1"/>
</dbReference>
<dbReference type="InterPro" id="IPR050765">
    <property type="entry name" value="Riboflavin_Biosynth_HTPR"/>
</dbReference>
<dbReference type="PANTHER" id="PTHR38011:SF11">
    <property type="entry name" value="2,5-DIAMINO-6-RIBOSYLAMINO-4(3H)-PYRIMIDINONE 5'-PHOSPHATE REDUCTASE"/>
    <property type="match status" value="1"/>
</dbReference>
<name>A0ABN3N9K2_STRLO</name>
<sequence>MRKLTYFVACSIDGFIGAPDGDASSMFAFLDEEFLGFLASTYPETVPTQAREPLGLKGDNLRFDTVIQGRTSYRLALDAGITSPYAHLREYVASRTLTESPDPHVEIISEDLVGRVRELKAEDGELGIWLCGGSQVAGELLDEIDELVIKTYPQVYGSGMPMFGAGFSVTDFTLESVRTFDNGALVRTYARRR</sequence>
<dbReference type="RefSeq" id="WP_344405339.1">
    <property type="nucleotide sequence ID" value="NZ_BAAASG010000023.1"/>
</dbReference>
<proteinExistence type="predicted"/>
<evidence type="ECO:0000313" key="2">
    <source>
        <dbReference type="EMBL" id="GAA2514830.1"/>
    </source>
</evidence>
<dbReference type="Pfam" id="PF01872">
    <property type="entry name" value="RibD_C"/>
    <property type="match status" value="1"/>
</dbReference>
<dbReference type="InterPro" id="IPR002734">
    <property type="entry name" value="RibDG_C"/>
</dbReference>
<protein>
    <submittedName>
        <fullName evidence="2">Dihydrofolate reductase family protein</fullName>
    </submittedName>
</protein>
<feature type="domain" description="Bacterial bifunctional deaminase-reductase C-terminal" evidence="1">
    <location>
        <begin position="107"/>
        <end position="185"/>
    </location>
</feature>
<evidence type="ECO:0000259" key="1">
    <source>
        <dbReference type="Pfam" id="PF01872"/>
    </source>
</evidence>
<keyword evidence="3" id="KW-1185">Reference proteome</keyword>
<dbReference type="PANTHER" id="PTHR38011">
    <property type="entry name" value="DIHYDROFOLATE REDUCTASE FAMILY PROTEIN (AFU_ORTHOLOGUE AFUA_8G06820)"/>
    <property type="match status" value="1"/>
</dbReference>
<reference evidence="2 3" key="1">
    <citation type="journal article" date="2019" name="Int. J. Syst. Evol. Microbiol.">
        <title>The Global Catalogue of Microorganisms (GCM) 10K type strain sequencing project: providing services to taxonomists for standard genome sequencing and annotation.</title>
        <authorList>
            <consortium name="The Broad Institute Genomics Platform"/>
            <consortium name="The Broad Institute Genome Sequencing Center for Infectious Disease"/>
            <person name="Wu L."/>
            <person name="Ma J."/>
        </authorList>
    </citation>
    <scope>NUCLEOTIDE SEQUENCE [LARGE SCALE GENOMIC DNA]</scope>
    <source>
        <strain evidence="2 3">JCM 4395</strain>
    </source>
</reference>
<evidence type="ECO:0000313" key="3">
    <source>
        <dbReference type="Proteomes" id="UP001501777"/>
    </source>
</evidence>